<reference evidence="2 3" key="1">
    <citation type="submission" date="2020-01" db="EMBL/GenBank/DDBJ databases">
        <title>Genome sequence of Arachis hypogaea, cultivar Shitouqi.</title>
        <authorList>
            <person name="Zhuang W."/>
            <person name="Chen H."/>
            <person name="Varshney R."/>
            <person name="Wang D."/>
            <person name="Ming R."/>
        </authorList>
    </citation>
    <scope>NUCLEOTIDE SEQUENCE [LARGE SCALE GENOMIC DNA]</scope>
    <source>
        <tissue evidence="2">Young leaf</tissue>
    </source>
</reference>
<gene>
    <name evidence="2" type="ORF">DS421_19g655190</name>
</gene>
<dbReference type="EMBL" id="CP031001">
    <property type="protein sequence ID" value="QHN77723.1"/>
    <property type="molecule type" value="Genomic_DNA"/>
</dbReference>
<proteinExistence type="predicted"/>
<dbReference type="Proteomes" id="UP000464620">
    <property type="component" value="Chromosome B09"/>
</dbReference>
<dbReference type="AlphaFoldDB" id="A0A6B9V8Q0"/>
<sequence>MASLSSKRRKGKEPTVAEPPTYDTKKFKSQFHEARYHKLMKTKHVILEMGFELREGEYHIMRQITRERRWELLCHPLTEISAVMIREFYANAVKDSKDSPPYTRALKLRTITYGELSFEDRLQRENDPY</sequence>
<organism evidence="2 3">
    <name type="scientific">Arachis hypogaea</name>
    <name type="common">Peanut</name>
    <dbReference type="NCBI Taxonomy" id="3818"/>
    <lineage>
        <taxon>Eukaryota</taxon>
        <taxon>Viridiplantae</taxon>
        <taxon>Streptophyta</taxon>
        <taxon>Embryophyta</taxon>
        <taxon>Tracheophyta</taxon>
        <taxon>Spermatophyta</taxon>
        <taxon>Magnoliopsida</taxon>
        <taxon>eudicotyledons</taxon>
        <taxon>Gunneridae</taxon>
        <taxon>Pentapetalae</taxon>
        <taxon>rosids</taxon>
        <taxon>fabids</taxon>
        <taxon>Fabales</taxon>
        <taxon>Fabaceae</taxon>
        <taxon>Papilionoideae</taxon>
        <taxon>50 kb inversion clade</taxon>
        <taxon>dalbergioids sensu lato</taxon>
        <taxon>Dalbergieae</taxon>
        <taxon>Pterocarpus clade</taxon>
        <taxon>Arachis</taxon>
    </lineage>
</organism>
<feature type="region of interest" description="Disordered" evidence="1">
    <location>
        <begin position="1"/>
        <end position="24"/>
    </location>
</feature>
<feature type="compositionally biased region" description="Basic residues" evidence="1">
    <location>
        <begin position="1"/>
        <end position="11"/>
    </location>
</feature>
<protein>
    <submittedName>
        <fullName evidence="2">Uncharacterized protein</fullName>
    </submittedName>
</protein>
<evidence type="ECO:0000313" key="2">
    <source>
        <dbReference type="EMBL" id="QHN77723.1"/>
    </source>
</evidence>
<evidence type="ECO:0000256" key="1">
    <source>
        <dbReference type="SAM" id="MobiDB-lite"/>
    </source>
</evidence>
<evidence type="ECO:0000313" key="3">
    <source>
        <dbReference type="Proteomes" id="UP000464620"/>
    </source>
</evidence>
<accession>A0A6B9V8Q0</accession>
<name>A0A6B9V8Q0_ARAHY</name>